<dbReference type="AlphaFoldDB" id="A0A822ZGC5"/>
<accession>A0A822ZGC5</accession>
<gene>
    <name evidence="1" type="ORF">HUJ06_002412</name>
</gene>
<reference evidence="1 2" key="1">
    <citation type="journal article" date="2020" name="Mol. Biol. Evol.">
        <title>Distinct Expression and Methylation Patterns for Genes with Different Fates following a Single Whole-Genome Duplication in Flowering Plants.</title>
        <authorList>
            <person name="Shi T."/>
            <person name="Rahmani R.S."/>
            <person name="Gugger P.F."/>
            <person name="Wang M."/>
            <person name="Li H."/>
            <person name="Zhang Y."/>
            <person name="Li Z."/>
            <person name="Wang Q."/>
            <person name="Van de Peer Y."/>
            <person name="Marchal K."/>
            <person name="Chen J."/>
        </authorList>
    </citation>
    <scope>NUCLEOTIDE SEQUENCE [LARGE SCALE GENOMIC DNA]</scope>
    <source>
        <tissue evidence="1">Leaf</tissue>
    </source>
</reference>
<dbReference type="Proteomes" id="UP000607653">
    <property type="component" value="Unassembled WGS sequence"/>
</dbReference>
<keyword evidence="2" id="KW-1185">Reference proteome</keyword>
<organism evidence="1 2">
    <name type="scientific">Nelumbo nucifera</name>
    <name type="common">Sacred lotus</name>
    <dbReference type="NCBI Taxonomy" id="4432"/>
    <lineage>
        <taxon>Eukaryota</taxon>
        <taxon>Viridiplantae</taxon>
        <taxon>Streptophyta</taxon>
        <taxon>Embryophyta</taxon>
        <taxon>Tracheophyta</taxon>
        <taxon>Spermatophyta</taxon>
        <taxon>Magnoliopsida</taxon>
        <taxon>Proteales</taxon>
        <taxon>Nelumbonaceae</taxon>
        <taxon>Nelumbo</taxon>
    </lineage>
</organism>
<dbReference type="EMBL" id="DUZY01000007">
    <property type="protein sequence ID" value="DAD44182.1"/>
    <property type="molecule type" value="Genomic_DNA"/>
</dbReference>
<comment type="caution">
    <text evidence="1">The sequence shown here is derived from an EMBL/GenBank/DDBJ whole genome shotgun (WGS) entry which is preliminary data.</text>
</comment>
<sequence length="51" mass="5891">MSFVEVNLYLKPLLLKRLAEPGFSFFSFSERSHASLLDIIHTGLFSFFFSC</sequence>
<proteinExistence type="predicted"/>
<protein>
    <submittedName>
        <fullName evidence="1">Uncharacterized protein</fullName>
    </submittedName>
</protein>
<evidence type="ECO:0000313" key="2">
    <source>
        <dbReference type="Proteomes" id="UP000607653"/>
    </source>
</evidence>
<name>A0A822ZGC5_NELNU</name>
<evidence type="ECO:0000313" key="1">
    <source>
        <dbReference type="EMBL" id="DAD44182.1"/>
    </source>
</evidence>